<accession>A0A699JBX7</accession>
<sequence>MFLKYSTGQILPKKSRGKGSQGKKTADTHVADVDVFEESNSEPAKKKTASRRMVKKKVIISAADNIIPDSDVALELEEDQLAFLSEILSKKLKGVQSLTLEEQEAAYIMQALKEIKTKGSSEGTGRQPGVPDESTVISTTTKEDQSEDEQVDWIYSDEEEEKKDDDDDDRSIDLELTDDEVLHGVEQANDDEDEEMTNAEVEDSREGDAETSDVAKANVKKTKDVKDDAKKAEVPPKSSSLSVSSSFVLKPVQESHSVKLVTSFAPPSVSIIPHVPLQQTTTPILTPPTTTGAPTITIVVSESDALIAVQLRVAKLENDVSELKNIDHSVEDLATLKLYHALMEALIEDENSIDKGVVNTVKDHKRKHDDDDDDDEDPPAGPNQGKMTKRKRTKEFEPLKKPSTTKETPKGKAPSKGSRTAKSASAKEPLKEPIAKVVMDDAGKDVVRNDDQPQDTLKIKTDKTLKCIKLEYNFQECYNALTEKLDWNNLKGNRYPFDLSNPLPLVKKLHGYGHLEEIVVKRDDRQLCKFKEESYQKKLNITAPQKTFPKIKFIELYTPSYKPPGVIYKDLNKQKRVMRADELYKFSDGTLKKVQEKLHNKVLNFCLRYNNKIEMRKWTDIDKKRSKLMIELIEKQMHV</sequence>
<feature type="compositionally biased region" description="Acidic residues" evidence="1">
    <location>
        <begin position="188"/>
        <end position="201"/>
    </location>
</feature>
<reference evidence="2" key="1">
    <citation type="journal article" date="2019" name="Sci. Rep.">
        <title>Draft genome of Tanacetum cinerariifolium, the natural source of mosquito coil.</title>
        <authorList>
            <person name="Yamashiro T."/>
            <person name="Shiraishi A."/>
            <person name="Satake H."/>
            <person name="Nakayama K."/>
        </authorList>
    </citation>
    <scope>NUCLEOTIDE SEQUENCE</scope>
</reference>
<evidence type="ECO:0000256" key="1">
    <source>
        <dbReference type="SAM" id="MobiDB-lite"/>
    </source>
</evidence>
<feature type="compositionally biased region" description="Basic and acidic residues" evidence="1">
    <location>
        <begin position="221"/>
        <end position="234"/>
    </location>
</feature>
<feature type="region of interest" description="Disordered" evidence="1">
    <location>
        <begin position="118"/>
        <end position="240"/>
    </location>
</feature>
<dbReference type="AlphaFoldDB" id="A0A699JBX7"/>
<comment type="caution">
    <text evidence="2">The sequence shown here is derived from an EMBL/GenBank/DDBJ whole genome shotgun (WGS) entry which is preliminary data.</text>
</comment>
<proteinExistence type="predicted"/>
<feature type="region of interest" description="Disordered" evidence="1">
    <location>
        <begin position="1"/>
        <end position="30"/>
    </location>
</feature>
<protein>
    <submittedName>
        <fullName evidence="2">Uncharacterized protein</fullName>
    </submittedName>
</protein>
<gene>
    <name evidence="2" type="ORF">Tci_598032</name>
</gene>
<feature type="region of interest" description="Disordered" evidence="1">
    <location>
        <begin position="364"/>
        <end position="437"/>
    </location>
</feature>
<evidence type="ECO:0000313" key="2">
    <source>
        <dbReference type="EMBL" id="GFA26060.1"/>
    </source>
</evidence>
<dbReference type="EMBL" id="BKCJ010394275">
    <property type="protein sequence ID" value="GFA26060.1"/>
    <property type="molecule type" value="Genomic_DNA"/>
</dbReference>
<organism evidence="2">
    <name type="scientific">Tanacetum cinerariifolium</name>
    <name type="common">Dalmatian daisy</name>
    <name type="synonym">Chrysanthemum cinerariifolium</name>
    <dbReference type="NCBI Taxonomy" id="118510"/>
    <lineage>
        <taxon>Eukaryota</taxon>
        <taxon>Viridiplantae</taxon>
        <taxon>Streptophyta</taxon>
        <taxon>Embryophyta</taxon>
        <taxon>Tracheophyta</taxon>
        <taxon>Spermatophyta</taxon>
        <taxon>Magnoliopsida</taxon>
        <taxon>eudicotyledons</taxon>
        <taxon>Gunneridae</taxon>
        <taxon>Pentapetalae</taxon>
        <taxon>asterids</taxon>
        <taxon>campanulids</taxon>
        <taxon>Asterales</taxon>
        <taxon>Asteraceae</taxon>
        <taxon>Asteroideae</taxon>
        <taxon>Anthemideae</taxon>
        <taxon>Anthemidinae</taxon>
        <taxon>Tanacetum</taxon>
    </lineage>
</organism>
<feature type="non-terminal residue" evidence="2">
    <location>
        <position position="639"/>
    </location>
</feature>
<name>A0A699JBX7_TANCI</name>
<feature type="compositionally biased region" description="Acidic residues" evidence="1">
    <location>
        <begin position="145"/>
        <end position="179"/>
    </location>
</feature>
<feature type="compositionally biased region" description="Basic and acidic residues" evidence="1">
    <location>
        <begin position="428"/>
        <end position="437"/>
    </location>
</feature>